<dbReference type="InterPro" id="IPR011650">
    <property type="entry name" value="Peptidase_M20_dimer"/>
</dbReference>
<name>A0A100YX07_TRASO</name>
<dbReference type="Gene3D" id="3.30.70.360">
    <property type="match status" value="1"/>
</dbReference>
<evidence type="ECO:0000313" key="7">
    <source>
        <dbReference type="EMBL" id="KUH59251.1"/>
    </source>
</evidence>
<dbReference type="RefSeq" id="WP_059053352.1">
    <property type="nucleotide sequence ID" value="NZ_LOJF01000001.1"/>
</dbReference>
<keyword evidence="4" id="KW-0378">Hydrolase</keyword>
<accession>A0A100YX07</accession>
<evidence type="ECO:0000256" key="2">
    <source>
        <dbReference type="ARBA" id="ARBA00022670"/>
    </source>
</evidence>
<dbReference type="InterPro" id="IPR036264">
    <property type="entry name" value="Bact_exopeptidase_dim_dom"/>
</dbReference>
<comment type="similarity">
    <text evidence="1">Belongs to the peptidase M20A family.</text>
</comment>
<dbReference type="PANTHER" id="PTHR45962:SF1">
    <property type="entry name" value="N-FATTY-ACYL-AMINO ACID SYNTHASE_HYDROLASE PM20D1"/>
    <property type="match status" value="1"/>
</dbReference>
<dbReference type="GO" id="GO:0006508">
    <property type="term" value="P:proteolysis"/>
    <property type="evidence" value="ECO:0007669"/>
    <property type="project" value="UniProtKB-KW"/>
</dbReference>
<dbReference type="InterPro" id="IPR047177">
    <property type="entry name" value="Pept_M20A"/>
</dbReference>
<comment type="caution">
    <text evidence="7">The sequence shown here is derived from an EMBL/GenBank/DDBJ whole genome shotgun (WGS) entry which is preliminary data.</text>
</comment>
<feature type="domain" description="Peptidase M20 dimerisation" evidence="6">
    <location>
        <begin position="234"/>
        <end position="380"/>
    </location>
</feature>
<dbReference type="STRING" id="1299998.AUL39_02665"/>
<gene>
    <name evidence="7" type="ORF">AUL39_02665</name>
</gene>
<keyword evidence="3" id="KW-0479">Metal-binding</keyword>
<evidence type="ECO:0000256" key="1">
    <source>
        <dbReference type="ARBA" id="ARBA00006247"/>
    </source>
</evidence>
<sequence>MVVLVLVLVVILVLLVVCVARAAAMKPTLPAGSPIDAGGYHAGDAEVERFRTLLRIPTVSRDDPAQLDREPFDRWVPTLQRLYPRTFQAFELTRIDEYGILMRWLGRNSSLAPVVMMAHHDVVPTDGQEWTYPPFAAEVHDGQIWARGTLDNKLCFCGCMEAFEHLLAEGYVPPRDIWFFSSCCEETSGPTADHAVVWLREHNVHPCMVLDEGGAVATGVPLGVTSPMAMVGVSEKGHVDVTVTAHGTGGHASAPSYNDATRLLARATERICAHPGKPQVADAVTAMLQELAARGSFAYRIIFANMWLFRPLVGRILAAGTETGPMVRSTYALTQLAGSPARNVLPPEAAANLNVRVAPFEDVNAALARARAQAAEECRESGVAADAVSVDIAENSLVNEPSPFSPHDDAQFDYIRRCVAGVYPEAGVCPYVQTSCSDSRSFTKICDHVYRFAAFIYTPTARTLIHSANERIPVDDYKRGVEFYVAFVRGLDQLKA</sequence>
<dbReference type="Proteomes" id="UP000054078">
    <property type="component" value="Unassembled WGS sequence"/>
</dbReference>
<dbReference type="PANTHER" id="PTHR45962">
    <property type="entry name" value="N-FATTY-ACYL-AMINO ACID SYNTHASE/HYDROLASE PM20D1"/>
    <property type="match status" value="1"/>
</dbReference>
<dbReference type="Pfam" id="PF01546">
    <property type="entry name" value="Peptidase_M20"/>
    <property type="match status" value="1"/>
</dbReference>
<dbReference type="EMBL" id="LOJF01000001">
    <property type="protein sequence ID" value="KUH59251.1"/>
    <property type="molecule type" value="Genomic_DNA"/>
</dbReference>
<dbReference type="OrthoDB" id="3665926at2"/>
<dbReference type="GO" id="GO:0008233">
    <property type="term" value="F:peptidase activity"/>
    <property type="evidence" value="ECO:0007669"/>
    <property type="project" value="UniProtKB-KW"/>
</dbReference>
<dbReference type="SUPFAM" id="SSF55031">
    <property type="entry name" value="Bacterial exopeptidase dimerisation domain"/>
    <property type="match status" value="1"/>
</dbReference>
<proteinExistence type="inferred from homology"/>
<evidence type="ECO:0000256" key="5">
    <source>
        <dbReference type="ARBA" id="ARBA00022833"/>
    </source>
</evidence>
<dbReference type="GO" id="GO:0046872">
    <property type="term" value="F:metal ion binding"/>
    <property type="evidence" value="ECO:0007669"/>
    <property type="project" value="UniProtKB-KW"/>
</dbReference>
<organism evidence="7 8">
    <name type="scientific">Tractidigestivibacter scatoligenes</name>
    <name type="common">Olsenella scatoligenes</name>
    <dbReference type="NCBI Taxonomy" id="1299998"/>
    <lineage>
        <taxon>Bacteria</taxon>
        <taxon>Bacillati</taxon>
        <taxon>Actinomycetota</taxon>
        <taxon>Coriobacteriia</taxon>
        <taxon>Coriobacteriales</taxon>
        <taxon>Atopobiaceae</taxon>
        <taxon>Tractidigestivibacter</taxon>
    </lineage>
</organism>
<keyword evidence="8" id="KW-1185">Reference proteome</keyword>
<dbReference type="InterPro" id="IPR002933">
    <property type="entry name" value="Peptidase_M20"/>
</dbReference>
<evidence type="ECO:0000256" key="3">
    <source>
        <dbReference type="ARBA" id="ARBA00022723"/>
    </source>
</evidence>
<dbReference type="Gene3D" id="1.10.150.900">
    <property type="match status" value="1"/>
</dbReference>
<evidence type="ECO:0000256" key="4">
    <source>
        <dbReference type="ARBA" id="ARBA00022801"/>
    </source>
</evidence>
<reference evidence="7 8" key="1">
    <citation type="submission" date="2015-12" db="EMBL/GenBank/DDBJ databases">
        <title>Draft Genome Sequence of Olsenella scatoligenes SK9K4T; a Producer of 3-Methylindole- (skatole) and 4-Methylphenol- (p-cresol) Isolated from Pig Feces.</title>
        <authorList>
            <person name="Li X."/>
            <person name="Borg B."/>
            <person name="Canibe N."/>
        </authorList>
    </citation>
    <scope>NUCLEOTIDE SEQUENCE [LARGE SCALE GENOMIC DNA]</scope>
    <source>
        <strain evidence="7 8">SK9K4</strain>
    </source>
</reference>
<keyword evidence="5" id="KW-0862">Zinc</keyword>
<dbReference type="SUPFAM" id="SSF53187">
    <property type="entry name" value="Zn-dependent exopeptidases"/>
    <property type="match status" value="1"/>
</dbReference>
<evidence type="ECO:0000313" key="8">
    <source>
        <dbReference type="Proteomes" id="UP000054078"/>
    </source>
</evidence>
<protein>
    <recommendedName>
        <fullName evidence="6">Peptidase M20 dimerisation domain-containing protein</fullName>
    </recommendedName>
</protein>
<dbReference type="Pfam" id="PF07687">
    <property type="entry name" value="M20_dimer"/>
    <property type="match status" value="1"/>
</dbReference>
<dbReference type="AlphaFoldDB" id="A0A100YX07"/>
<evidence type="ECO:0000259" key="6">
    <source>
        <dbReference type="Pfam" id="PF07687"/>
    </source>
</evidence>
<keyword evidence="2" id="KW-0645">Protease</keyword>
<dbReference type="Gene3D" id="3.40.630.10">
    <property type="entry name" value="Zn peptidases"/>
    <property type="match status" value="1"/>
</dbReference>